<evidence type="ECO:0000256" key="1">
    <source>
        <dbReference type="SAM" id="Phobius"/>
    </source>
</evidence>
<dbReference type="HOGENOM" id="CLU_2526520_0_0_12"/>
<accession>S5ZNY5</accession>
<dbReference type="AlphaFoldDB" id="S5ZNY5"/>
<feature type="transmembrane region" description="Helical" evidence="1">
    <location>
        <begin position="20"/>
        <end position="40"/>
    </location>
</feature>
<reference evidence="2 3" key="1">
    <citation type="journal article" date="2013" name="PLoS ONE">
        <title>Genome-Wide Relatedness of Treponema pedis, from Gingiva and Necrotic Skin Lesions of Pigs, with the Human Oral Pathogen Treponema denticola.</title>
        <authorList>
            <person name="Svartstrom O."/>
            <person name="Mushtaq M."/>
            <person name="Pringle M."/>
            <person name="Segerman B."/>
        </authorList>
    </citation>
    <scope>NUCLEOTIDE SEQUENCE [LARGE SCALE GENOMIC DNA]</scope>
    <source>
        <strain evidence="2">T A4</strain>
    </source>
</reference>
<protein>
    <submittedName>
        <fullName evidence="2">Uncharacterized protein</fullName>
    </submittedName>
</protein>
<keyword evidence="1" id="KW-0472">Membrane</keyword>
<keyword evidence="3" id="KW-1185">Reference proteome</keyword>
<dbReference type="STRING" id="1291379.TPE_1868"/>
<dbReference type="GeneID" id="301090360"/>
<dbReference type="Proteomes" id="UP000015620">
    <property type="component" value="Chromosome"/>
</dbReference>
<dbReference type="RefSeq" id="WP_020965640.1">
    <property type="nucleotide sequence ID" value="NC_022097.1"/>
</dbReference>
<evidence type="ECO:0000313" key="3">
    <source>
        <dbReference type="Proteomes" id="UP000015620"/>
    </source>
</evidence>
<keyword evidence="1" id="KW-0812">Transmembrane</keyword>
<sequence>MVKLYSNMLPFSYGENDSDVYGSLISLSSWIFIPLIYIGFKKTFQNYLGMIIFSVALILFAVFQYRRAYCKLKNTNSKGDTDNK</sequence>
<evidence type="ECO:0000313" key="2">
    <source>
        <dbReference type="EMBL" id="AGT44342.1"/>
    </source>
</evidence>
<keyword evidence="1" id="KW-1133">Transmembrane helix</keyword>
<name>S5ZNY5_9SPIR</name>
<dbReference type="PATRIC" id="fig|1291379.3.peg.1841"/>
<dbReference type="KEGG" id="tped:TPE_1868"/>
<organism evidence="2 3">
    <name type="scientific">Treponema pedis str. T A4</name>
    <dbReference type="NCBI Taxonomy" id="1291379"/>
    <lineage>
        <taxon>Bacteria</taxon>
        <taxon>Pseudomonadati</taxon>
        <taxon>Spirochaetota</taxon>
        <taxon>Spirochaetia</taxon>
        <taxon>Spirochaetales</taxon>
        <taxon>Treponemataceae</taxon>
        <taxon>Treponema</taxon>
    </lineage>
</organism>
<dbReference type="EMBL" id="CP004120">
    <property type="protein sequence ID" value="AGT44342.1"/>
    <property type="molecule type" value="Genomic_DNA"/>
</dbReference>
<gene>
    <name evidence="2" type="ORF">TPE_1868</name>
</gene>
<proteinExistence type="predicted"/>
<feature type="transmembrane region" description="Helical" evidence="1">
    <location>
        <begin position="47"/>
        <end position="65"/>
    </location>
</feature>